<proteinExistence type="predicted"/>
<dbReference type="PANTHER" id="PTHR10605:SF56">
    <property type="entry name" value="BIFUNCTIONAL HEPARAN SULFATE N-DEACETYLASE_N-SULFOTRANSFERASE"/>
    <property type="match status" value="1"/>
</dbReference>
<keyword evidence="1 5" id="KW-0808">Transferase</keyword>
<evidence type="ECO:0000259" key="4">
    <source>
        <dbReference type="Pfam" id="PF00685"/>
    </source>
</evidence>
<dbReference type="Proteomes" id="UP000010478">
    <property type="component" value="Chromosome"/>
</dbReference>
<dbReference type="eggNOG" id="COG0457">
    <property type="taxonomic scope" value="Bacteria"/>
</dbReference>
<reference evidence="5 6" key="1">
    <citation type="submission" date="2012-05" db="EMBL/GenBank/DDBJ databases">
        <title>Finished chromosome of genome of Oscillatoria sp. PCC 7112.</title>
        <authorList>
            <consortium name="US DOE Joint Genome Institute"/>
            <person name="Gugger M."/>
            <person name="Coursin T."/>
            <person name="Rippka R."/>
            <person name="Tandeau De Marsac N."/>
            <person name="Huntemann M."/>
            <person name="Wei C.-L."/>
            <person name="Han J."/>
            <person name="Detter J.C."/>
            <person name="Han C."/>
            <person name="Tapia R."/>
            <person name="Davenport K."/>
            <person name="Daligault H."/>
            <person name="Erkkila T."/>
            <person name="Gu W."/>
            <person name="Munk A.C.C."/>
            <person name="Teshima H."/>
            <person name="Xu Y."/>
            <person name="Chain P."/>
            <person name="Chen A."/>
            <person name="Krypides N."/>
            <person name="Mavromatis K."/>
            <person name="Markowitz V."/>
            <person name="Szeto E."/>
            <person name="Ivanova N."/>
            <person name="Mikhailova N."/>
            <person name="Ovchinnikova G."/>
            <person name="Pagani I."/>
            <person name="Pati A."/>
            <person name="Goodwin L."/>
            <person name="Peters L."/>
            <person name="Pitluck S."/>
            <person name="Woyke T."/>
            <person name="Kerfeld C."/>
        </authorList>
    </citation>
    <scope>NUCLEOTIDE SEQUENCE [LARGE SCALE GENOMIC DNA]</scope>
    <source>
        <strain evidence="5 6">PCC 7112</strain>
    </source>
</reference>
<evidence type="ECO:0000256" key="3">
    <source>
        <dbReference type="PROSITE-ProRule" id="PRU00339"/>
    </source>
</evidence>
<dbReference type="InterPro" id="IPR011990">
    <property type="entry name" value="TPR-like_helical_dom_sf"/>
</dbReference>
<dbReference type="Pfam" id="PF13431">
    <property type="entry name" value="TPR_17"/>
    <property type="match status" value="1"/>
</dbReference>
<dbReference type="InterPro" id="IPR000863">
    <property type="entry name" value="Sulfotransferase_dom"/>
</dbReference>
<feature type="repeat" description="TPR" evidence="3">
    <location>
        <begin position="40"/>
        <end position="73"/>
    </location>
</feature>
<dbReference type="Pfam" id="PF13414">
    <property type="entry name" value="TPR_11"/>
    <property type="match status" value="1"/>
</dbReference>
<evidence type="ECO:0000256" key="2">
    <source>
        <dbReference type="ARBA" id="ARBA00023180"/>
    </source>
</evidence>
<dbReference type="KEGG" id="oni:Osc7112_3998"/>
<dbReference type="InterPro" id="IPR019734">
    <property type="entry name" value="TPR_rpt"/>
</dbReference>
<dbReference type="PROSITE" id="PS50005">
    <property type="entry name" value="TPR"/>
    <property type="match status" value="1"/>
</dbReference>
<keyword evidence="2" id="KW-0325">Glycoprotein</keyword>
<dbReference type="Gene3D" id="3.40.50.300">
    <property type="entry name" value="P-loop containing nucleotide triphosphate hydrolases"/>
    <property type="match status" value="1"/>
</dbReference>
<dbReference type="GO" id="GO:0008146">
    <property type="term" value="F:sulfotransferase activity"/>
    <property type="evidence" value="ECO:0007669"/>
    <property type="project" value="InterPro"/>
</dbReference>
<evidence type="ECO:0000313" key="5">
    <source>
        <dbReference type="EMBL" id="AFZ08334.1"/>
    </source>
</evidence>
<evidence type="ECO:0000313" key="6">
    <source>
        <dbReference type="Proteomes" id="UP000010478"/>
    </source>
</evidence>
<protein>
    <submittedName>
        <fullName evidence="5">Sulfotransferase</fullName>
    </submittedName>
</protein>
<dbReference type="EMBL" id="CP003614">
    <property type="protein sequence ID" value="AFZ08334.1"/>
    <property type="molecule type" value="Genomic_DNA"/>
</dbReference>
<dbReference type="SUPFAM" id="SSF52540">
    <property type="entry name" value="P-loop containing nucleoside triphosphate hydrolases"/>
    <property type="match status" value="1"/>
</dbReference>
<dbReference type="HOGENOM" id="CLU_017703_7_1_3"/>
<dbReference type="Gene3D" id="1.25.40.10">
    <property type="entry name" value="Tetratricopeptide repeat domain"/>
    <property type="match status" value="2"/>
</dbReference>
<keyword evidence="3" id="KW-0802">TPR repeat</keyword>
<name>K9VLC2_9CYAN</name>
<sequence>MSFADRTFTDTFRDSLKDEGKLQESIALYEQSIAQNPNSPSAYHNLGKALQQNGQIAEAVACHQKAILLQPNFTAAYFPLMYAPLPKDSPLIDSLVALYREVIEILPNFPLAYINLAVALSKQGKIQESIALFQTAVRLQTVASRPQLSQVEWNWASSREAQLSRRESADFIIVGSPRCGTTSLYKYLTSHPQILSAAHKEICFFSEHFNKGIDWYRSHFPPSIDGHHFLTGEATPTYLTHPLAAERLHGCLPQVKLIVILRNPVDRAFSHYQMLVRRGTERRSFEKAIGSELQLLAGATETSLEDRNHWKDCHYIYKSLYACSLKPWMKLFPREQFLILQSEEFYAHPAATLTQVFDFLDLPDFPLRNYQKYNGGDYQPADDAVSQRLREYFQPHNRKLAEYLNSVGTGFTHRWL</sequence>
<dbReference type="PANTHER" id="PTHR10605">
    <property type="entry name" value="HEPARAN SULFATE SULFOTRANSFERASE"/>
    <property type="match status" value="1"/>
</dbReference>
<keyword evidence="6" id="KW-1185">Reference proteome</keyword>
<dbReference type="SMART" id="SM00028">
    <property type="entry name" value="TPR"/>
    <property type="match status" value="2"/>
</dbReference>
<dbReference type="AlphaFoldDB" id="K9VLC2"/>
<dbReference type="RefSeq" id="WP_015177583.1">
    <property type="nucleotide sequence ID" value="NC_019729.1"/>
</dbReference>
<organism evidence="5 6">
    <name type="scientific">Phormidium nigroviride PCC 7112</name>
    <dbReference type="NCBI Taxonomy" id="179408"/>
    <lineage>
        <taxon>Bacteria</taxon>
        <taxon>Bacillati</taxon>
        <taxon>Cyanobacteriota</taxon>
        <taxon>Cyanophyceae</taxon>
        <taxon>Oscillatoriophycideae</taxon>
        <taxon>Oscillatoriales</taxon>
        <taxon>Oscillatoriaceae</taxon>
        <taxon>Phormidium</taxon>
    </lineage>
</organism>
<dbReference type="SUPFAM" id="SSF48452">
    <property type="entry name" value="TPR-like"/>
    <property type="match status" value="1"/>
</dbReference>
<gene>
    <name evidence="5" type="ORF">Osc7112_3998</name>
</gene>
<dbReference type="OrthoDB" id="9797480at2"/>
<feature type="domain" description="Sulfotransferase" evidence="4">
    <location>
        <begin position="170"/>
        <end position="363"/>
    </location>
</feature>
<dbReference type="InterPro" id="IPR027417">
    <property type="entry name" value="P-loop_NTPase"/>
</dbReference>
<dbReference type="STRING" id="179408.Osc7112_3998"/>
<dbReference type="Pfam" id="PF00685">
    <property type="entry name" value="Sulfotransfer_1"/>
    <property type="match status" value="1"/>
</dbReference>
<dbReference type="InterPro" id="IPR037359">
    <property type="entry name" value="NST/OST"/>
</dbReference>
<evidence type="ECO:0000256" key="1">
    <source>
        <dbReference type="ARBA" id="ARBA00022679"/>
    </source>
</evidence>
<accession>K9VLC2</accession>